<accession>A0AAW2V4C8</accession>
<gene>
    <name evidence="1" type="ORF">Sradi_0923800</name>
</gene>
<sequence>MTASRLGFGFERPRPPLPKMVKRILLPDFLFKFNCDDTSKGNPGPMGSGSLLHDRHENMVFAFHDFLDIRTTTFAELYAVVWRLQGTRAYNKFGFKLMLSQFCLSS</sequence>
<evidence type="ECO:0000313" key="1">
    <source>
        <dbReference type="EMBL" id="KAL0423890.1"/>
    </source>
</evidence>
<proteinExistence type="predicted"/>
<comment type="caution">
    <text evidence="1">The sequence shown here is derived from an EMBL/GenBank/DDBJ whole genome shotgun (WGS) entry which is preliminary data.</text>
</comment>
<protein>
    <submittedName>
        <fullName evidence="1">Uncharacterized protein</fullName>
    </submittedName>
</protein>
<dbReference type="SUPFAM" id="SSF53098">
    <property type="entry name" value="Ribonuclease H-like"/>
    <property type="match status" value="1"/>
</dbReference>
<name>A0AAW2V4C8_SESRA</name>
<reference evidence="1" key="2">
    <citation type="journal article" date="2024" name="Plant">
        <title>Genomic evolution and insights into agronomic trait innovations of Sesamum species.</title>
        <authorList>
            <person name="Miao H."/>
            <person name="Wang L."/>
            <person name="Qu L."/>
            <person name="Liu H."/>
            <person name="Sun Y."/>
            <person name="Le M."/>
            <person name="Wang Q."/>
            <person name="Wei S."/>
            <person name="Zheng Y."/>
            <person name="Lin W."/>
            <person name="Duan Y."/>
            <person name="Cao H."/>
            <person name="Xiong S."/>
            <person name="Wang X."/>
            <person name="Wei L."/>
            <person name="Li C."/>
            <person name="Ma Q."/>
            <person name="Ju M."/>
            <person name="Zhao R."/>
            <person name="Li G."/>
            <person name="Mu C."/>
            <person name="Tian Q."/>
            <person name="Mei H."/>
            <person name="Zhang T."/>
            <person name="Gao T."/>
            <person name="Zhang H."/>
        </authorList>
    </citation>
    <scope>NUCLEOTIDE SEQUENCE</scope>
    <source>
        <strain evidence="1">G02</strain>
    </source>
</reference>
<reference evidence="1" key="1">
    <citation type="submission" date="2020-06" db="EMBL/GenBank/DDBJ databases">
        <authorList>
            <person name="Li T."/>
            <person name="Hu X."/>
            <person name="Zhang T."/>
            <person name="Song X."/>
            <person name="Zhang H."/>
            <person name="Dai N."/>
            <person name="Sheng W."/>
            <person name="Hou X."/>
            <person name="Wei L."/>
        </authorList>
    </citation>
    <scope>NUCLEOTIDE SEQUENCE</scope>
    <source>
        <strain evidence="1">G02</strain>
        <tissue evidence="1">Leaf</tissue>
    </source>
</reference>
<dbReference type="EMBL" id="JACGWJ010000004">
    <property type="protein sequence ID" value="KAL0423890.1"/>
    <property type="molecule type" value="Genomic_DNA"/>
</dbReference>
<dbReference type="InterPro" id="IPR012337">
    <property type="entry name" value="RNaseH-like_sf"/>
</dbReference>
<organism evidence="1">
    <name type="scientific">Sesamum radiatum</name>
    <name type="common">Black benniseed</name>
    <dbReference type="NCBI Taxonomy" id="300843"/>
    <lineage>
        <taxon>Eukaryota</taxon>
        <taxon>Viridiplantae</taxon>
        <taxon>Streptophyta</taxon>
        <taxon>Embryophyta</taxon>
        <taxon>Tracheophyta</taxon>
        <taxon>Spermatophyta</taxon>
        <taxon>Magnoliopsida</taxon>
        <taxon>eudicotyledons</taxon>
        <taxon>Gunneridae</taxon>
        <taxon>Pentapetalae</taxon>
        <taxon>asterids</taxon>
        <taxon>lamiids</taxon>
        <taxon>Lamiales</taxon>
        <taxon>Pedaliaceae</taxon>
        <taxon>Sesamum</taxon>
    </lineage>
</organism>
<dbReference type="AlphaFoldDB" id="A0AAW2V4C8"/>